<comment type="caution">
    <text evidence="1">The sequence shown here is derived from an EMBL/GenBank/DDBJ whole genome shotgun (WGS) entry which is preliminary data.</text>
</comment>
<evidence type="ECO:0000313" key="2">
    <source>
        <dbReference type="Proteomes" id="UP000436088"/>
    </source>
</evidence>
<proteinExistence type="predicted"/>
<dbReference type="EMBL" id="VEPZ02001421">
    <property type="protein sequence ID" value="KAE8674234.1"/>
    <property type="molecule type" value="Genomic_DNA"/>
</dbReference>
<protein>
    <recommendedName>
        <fullName evidence="3">Reverse transcriptase zinc-binding domain-containing protein</fullName>
    </recommendedName>
</protein>
<gene>
    <name evidence="1" type="ORF">F3Y22_tig00111769pilonHSYRG00642</name>
</gene>
<reference evidence="1" key="1">
    <citation type="submission" date="2019-09" db="EMBL/GenBank/DDBJ databases">
        <title>Draft genome information of white flower Hibiscus syriacus.</title>
        <authorList>
            <person name="Kim Y.-M."/>
        </authorList>
    </citation>
    <scope>NUCLEOTIDE SEQUENCE [LARGE SCALE GENOMIC DNA]</scope>
    <source>
        <strain evidence="1">YM2019G1</strain>
    </source>
</reference>
<dbReference type="Proteomes" id="UP000436088">
    <property type="component" value="Unassembled WGS sequence"/>
</dbReference>
<name>A0A6A2YHI7_HIBSY</name>
<evidence type="ECO:0000313" key="1">
    <source>
        <dbReference type="EMBL" id="KAE8674234.1"/>
    </source>
</evidence>
<accession>A0A6A2YHI7</accession>
<sequence>MGNGNQIQFWKDPWLGNLGPLEKLRLDKPDGNMNAGTLASVIKQHGEWKWDKIHTCLPYPTMLHLAAVKPPLANRRDDKLGWIWGKRQHFSISRAYKHRMGMNGTNGSGKLYRTFRVYQEFTSFFG</sequence>
<keyword evidence="2" id="KW-1185">Reference proteome</keyword>
<evidence type="ECO:0008006" key="3">
    <source>
        <dbReference type="Google" id="ProtNLM"/>
    </source>
</evidence>
<organism evidence="1 2">
    <name type="scientific">Hibiscus syriacus</name>
    <name type="common">Rose of Sharon</name>
    <dbReference type="NCBI Taxonomy" id="106335"/>
    <lineage>
        <taxon>Eukaryota</taxon>
        <taxon>Viridiplantae</taxon>
        <taxon>Streptophyta</taxon>
        <taxon>Embryophyta</taxon>
        <taxon>Tracheophyta</taxon>
        <taxon>Spermatophyta</taxon>
        <taxon>Magnoliopsida</taxon>
        <taxon>eudicotyledons</taxon>
        <taxon>Gunneridae</taxon>
        <taxon>Pentapetalae</taxon>
        <taxon>rosids</taxon>
        <taxon>malvids</taxon>
        <taxon>Malvales</taxon>
        <taxon>Malvaceae</taxon>
        <taxon>Malvoideae</taxon>
        <taxon>Hibiscus</taxon>
    </lineage>
</organism>
<dbReference type="AlphaFoldDB" id="A0A6A2YHI7"/>